<organism evidence="1 2">
    <name type="scientific">Melipona bicolor</name>
    <dbReference type="NCBI Taxonomy" id="60889"/>
    <lineage>
        <taxon>Eukaryota</taxon>
        <taxon>Metazoa</taxon>
        <taxon>Ecdysozoa</taxon>
        <taxon>Arthropoda</taxon>
        <taxon>Hexapoda</taxon>
        <taxon>Insecta</taxon>
        <taxon>Pterygota</taxon>
        <taxon>Neoptera</taxon>
        <taxon>Endopterygota</taxon>
        <taxon>Hymenoptera</taxon>
        <taxon>Apocrita</taxon>
        <taxon>Aculeata</taxon>
        <taxon>Apoidea</taxon>
        <taxon>Anthophila</taxon>
        <taxon>Apidae</taxon>
        <taxon>Melipona</taxon>
    </lineage>
</organism>
<evidence type="ECO:0000313" key="1">
    <source>
        <dbReference type="EMBL" id="KAK1137579.1"/>
    </source>
</evidence>
<keyword evidence="2" id="KW-1185">Reference proteome</keyword>
<accession>A0AA40GH25</accession>
<name>A0AA40GH25_9HYME</name>
<proteinExistence type="predicted"/>
<dbReference type="EMBL" id="JAHYIQ010000001">
    <property type="protein sequence ID" value="KAK1137579.1"/>
    <property type="molecule type" value="Genomic_DNA"/>
</dbReference>
<feature type="non-terminal residue" evidence="1">
    <location>
        <position position="1"/>
    </location>
</feature>
<evidence type="ECO:0000313" key="2">
    <source>
        <dbReference type="Proteomes" id="UP001177670"/>
    </source>
</evidence>
<reference evidence="1" key="1">
    <citation type="submission" date="2021-10" db="EMBL/GenBank/DDBJ databases">
        <title>Melipona bicolor Genome sequencing and assembly.</title>
        <authorList>
            <person name="Araujo N.S."/>
            <person name="Arias M.C."/>
        </authorList>
    </citation>
    <scope>NUCLEOTIDE SEQUENCE</scope>
    <source>
        <strain evidence="1">USP_2M_L1-L4_2017</strain>
        <tissue evidence="1">Whole body</tissue>
    </source>
</reference>
<comment type="caution">
    <text evidence="1">The sequence shown here is derived from an EMBL/GenBank/DDBJ whole genome shotgun (WGS) entry which is preliminary data.</text>
</comment>
<dbReference type="AlphaFoldDB" id="A0AA40GH25"/>
<dbReference type="Proteomes" id="UP001177670">
    <property type="component" value="Unassembled WGS sequence"/>
</dbReference>
<sequence length="216" mass="23533">ESGGSVPISGTASEVRVNTWATSRENTVCDNRMVTPATSYTHTRLLSVSGSQHRRRAPAIDHACQPTRGCQVKREAMRAKTDEKTMFLGEKPLAFRRNEKGGGKRKGRDRKGVVVSLSVRFRVDHRSPSTRCFFSSSFPHSAFPRLSSCFLSPFLPPPLARASKRFTVRRDEDVGIIGGQGEDGGSRRFLKLAHVSQGISDDLVGGGSAMGVADEV</sequence>
<protein>
    <submittedName>
        <fullName evidence="1">Uncharacterized protein</fullName>
    </submittedName>
</protein>
<gene>
    <name evidence="1" type="ORF">K0M31_002083</name>
</gene>